<dbReference type="EMBL" id="FMHG01000001">
    <property type="protein sequence ID" value="SCJ44231.1"/>
    <property type="molecule type" value="Genomic_DNA"/>
</dbReference>
<proteinExistence type="predicted"/>
<name>A0A1C6GG36_9FIRM</name>
<reference evidence="1" key="1">
    <citation type="submission" date="2015-09" db="EMBL/GenBank/DDBJ databases">
        <authorList>
            <consortium name="Pathogen Informatics"/>
        </authorList>
    </citation>
    <scope>NUCLEOTIDE SEQUENCE</scope>
    <source>
        <strain evidence="1">2789STDY5834896</strain>
    </source>
</reference>
<dbReference type="InterPro" id="IPR024523">
    <property type="entry name" value="DUF3793"/>
</dbReference>
<gene>
    <name evidence="1" type="ORF">SAMEA3545359_00368</name>
</gene>
<sequence length="190" mass="21746">MESTHPCRAEQLLAFHCAPALAGIKPANLLCCKTDDFSRVRTQFRDLARQLSGTDICIQVLCRCQKRVLILVYRRHKLAAHLDQPDYHTYLKKQGYPVGQGLNTVLQHLARAIQNECGFPHEIGAFLGYPLEDIQGFIRHRGQNYRLCGYWKVYGDPDRAQLLFARYTSCRNGLCRQLARGKHMAQLFVA</sequence>
<evidence type="ECO:0000313" key="1">
    <source>
        <dbReference type="EMBL" id="SCJ44231.1"/>
    </source>
</evidence>
<organism evidence="1">
    <name type="scientific">uncultured Anaerotruncus sp</name>
    <dbReference type="NCBI Taxonomy" id="905011"/>
    <lineage>
        <taxon>Bacteria</taxon>
        <taxon>Bacillati</taxon>
        <taxon>Bacillota</taxon>
        <taxon>Clostridia</taxon>
        <taxon>Eubacteriales</taxon>
        <taxon>Oscillospiraceae</taxon>
        <taxon>Anaerotruncus</taxon>
        <taxon>environmental samples</taxon>
    </lineage>
</organism>
<dbReference type="AlphaFoldDB" id="A0A1C6GG36"/>
<dbReference type="Pfam" id="PF12672">
    <property type="entry name" value="DUF3793"/>
    <property type="match status" value="1"/>
</dbReference>
<protein>
    <submittedName>
        <fullName evidence="1">Protein of uncharacterized function (DUF3793)</fullName>
    </submittedName>
</protein>
<accession>A0A1C6GG36</accession>